<dbReference type="Pfam" id="PF01272">
    <property type="entry name" value="GreA_GreB"/>
    <property type="match status" value="1"/>
</dbReference>
<dbReference type="Gene3D" id="1.10.287.180">
    <property type="entry name" value="Transcription elongation factor, GreA/GreB, N-terminal domain"/>
    <property type="match status" value="1"/>
</dbReference>
<dbReference type="PANTHER" id="PTHR30437:SF4">
    <property type="entry name" value="TRANSCRIPTION ELONGATION FACTOR GREA"/>
    <property type="match status" value="1"/>
</dbReference>
<organism evidence="2 3">
    <name type="scientific">Candidatus Jorgensenbacteria bacterium GWC1_48_12</name>
    <dbReference type="NCBI Taxonomy" id="1798469"/>
    <lineage>
        <taxon>Bacteria</taxon>
        <taxon>Candidatus Joergenseniibacteriota</taxon>
    </lineage>
</organism>
<feature type="domain" description="Transcription elongation factor GreA/GreB C-terminal" evidence="1">
    <location>
        <begin position="84"/>
        <end position="154"/>
    </location>
</feature>
<dbReference type="GO" id="GO:0006354">
    <property type="term" value="P:DNA-templated transcription elongation"/>
    <property type="evidence" value="ECO:0007669"/>
    <property type="project" value="TreeGrafter"/>
</dbReference>
<dbReference type="EMBL" id="MFKI01000011">
    <property type="protein sequence ID" value="OGG39525.1"/>
    <property type="molecule type" value="Genomic_DNA"/>
</dbReference>
<dbReference type="GO" id="GO:0070063">
    <property type="term" value="F:RNA polymerase binding"/>
    <property type="evidence" value="ECO:0007669"/>
    <property type="project" value="InterPro"/>
</dbReference>
<evidence type="ECO:0000313" key="3">
    <source>
        <dbReference type="Proteomes" id="UP000179324"/>
    </source>
</evidence>
<gene>
    <name evidence="2" type="ORF">A2127_00980</name>
</gene>
<comment type="caution">
    <text evidence="2">The sequence shown here is derived from an EMBL/GenBank/DDBJ whole genome shotgun (WGS) entry which is preliminary data.</text>
</comment>
<dbReference type="GO" id="GO:0003677">
    <property type="term" value="F:DNA binding"/>
    <property type="evidence" value="ECO:0007669"/>
    <property type="project" value="InterPro"/>
</dbReference>
<dbReference type="SUPFAM" id="SSF54534">
    <property type="entry name" value="FKBP-like"/>
    <property type="match status" value="1"/>
</dbReference>
<dbReference type="Gene3D" id="3.10.50.30">
    <property type="entry name" value="Transcription elongation factor, GreA/GreB, C-terminal domain"/>
    <property type="match status" value="1"/>
</dbReference>
<proteinExistence type="predicted"/>
<protein>
    <recommendedName>
        <fullName evidence="1">Transcription elongation factor GreA/GreB C-terminal domain-containing protein</fullName>
    </recommendedName>
</protein>
<dbReference type="InterPro" id="IPR001437">
    <property type="entry name" value="Tscrpt_elong_fac_GreA/B_C"/>
</dbReference>
<sequence length="164" mass="18684">MNRTLYFTRRGLAKLHEEIEELEKRLRYLQSQTAHAAEVGGDQWHDNASYEQLVMDIRVVDIRLYDAHRVLNKAVLIDPPTNFDRVTIGARVRIMRDGDETTWEIVGFGESDPDCNLLAYNTPLASLIMGKRDGEVVNGVIADRETEIKILEITKGDFEDVHGS</sequence>
<dbReference type="InterPro" id="IPR036953">
    <property type="entry name" value="GreA/GreB_C_sf"/>
</dbReference>
<dbReference type="Proteomes" id="UP000179324">
    <property type="component" value="Unassembled WGS sequence"/>
</dbReference>
<dbReference type="GO" id="GO:0032784">
    <property type="term" value="P:regulation of DNA-templated transcription elongation"/>
    <property type="evidence" value="ECO:0007669"/>
    <property type="project" value="InterPro"/>
</dbReference>
<dbReference type="PANTHER" id="PTHR30437">
    <property type="entry name" value="TRANSCRIPTION ELONGATION FACTOR GREA"/>
    <property type="match status" value="1"/>
</dbReference>
<evidence type="ECO:0000313" key="2">
    <source>
        <dbReference type="EMBL" id="OGG39525.1"/>
    </source>
</evidence>
<dbReference type="SUPFAM" id="SSF46557">
    <property type="entry name" value="GreA transcript cleavage protein, N-terminal domain"/>
    <property type="match status" value="1"/>
</dbReference>
<reference evidence="2 3" key="1">
    <citation type="journal article" date="2016" name="Nat. Commun.">
        <title>Thousands of microbial genomes shed light on interconnected biogeochemical processes in an aquifer system.</title>
        <authorList>
            <person name="Anantharaman K."/>
            <person name="Brown C.T."/>
            <person name="Hug L.A."/>
            <person name="Sharon I."/>
            <person name="Castelle C.J."/>
            <person name="Probst A.J."/>
            <person name="Thomas B.C."/>
            <person name="Singh A."/>
            <person name="Wilkins M.J."/>
            <person name="Karaoz U."/>
            <person name="Brodie E.L."/>
            <person name="Williams K.H."/>
            <person name="Hubbard S.S."/>
            <person name="Banfield J.F."/>
        </authorList>
    </citation>
    <scope>NUCLEOTIDE SEQUENCE [LARGE SCALE GENOMIC DNA]</scope>
</reference>
<dbReference type="PIRSF" id="PIRSF006092">
    <property type="entry name" value="GreA_GreB"/>
    <property type="match status" value="1"/>
</dbReference>
<dbReference type="AlphaFoldDB" id="A0A1F6BRG8"/>
<dbReference type="InterPro" id="IPR036805">
    <property type="entry name" value="Tscrpt_elong_fac_GreA/B_N_sf"/>
</dbReference>
<name>A0A1F6BRG8_9BACT</name>
<dbReference type="InterPro" id="IPR023459">
    <property type="entry name" value="Tscrpt_elong_fac_GreA/B_fam"/>
</dbReference>
<evidence type="ECO:0000259" key="1">
    <source>
        <dbReference type="Pfam" id="PF01272"/>
    </source>
</evidence>
<accession>A0A1F6BRG8</accession>